<proteinExistence type="predicted"/>
<reference evidence="2" key="1">
    <citation type="journal article" date="2019" name="Int. J. Syst. Evol. Microbiol.">
        <title>The Global Catalogue of Microorganisms (GCM) 10K type strain sequencing project: providing services to taxonomists for standard genome sequencing and annotation.</title>
        <authorList>
            <consortium name="The Broad Institute Genomics Platform"/>
            <consortium name="The Broad Institute Genome Sequencing Center for Infectious Disease"/>
            <person name="Wu L."/>
            <person name="Ma J."/>
        </authorList>
    </citation>
    <scope>NUCLEOTIDE SEQUENCE [LARGE SCALE GENOMIC DNA]</scope>
    <source>
        <strain evidence="2">CGMCC 4.7645</strain>
    </source>
</reference>
<dbReference type="EMBL" id="JBHUKR010000009">
    <property type="protein sequence ID" value="MFD2418831.1"/>
    <property type="molecule type" value="Genomic_DNA"/>
</dbReference>
<sequence length="63" mass="6796">MDDRLRSFLSGLDFPCDRAALLRHAAASGAGDDVLGHLATLPERDYPGIDEVAREVRCAPGEE</sequence>
<evidence type="ECO:0000313" key="1">
    <source>
        <dbReference type="EMBL" id="MFD2418831.1"/>
    </source>
</evidence>
<name>A0ABW5FVF6_9PSEU</name>
<comment type="caution">
    <text evidence="1">The sequence shown here is derived from an EMBL/GenBank/DDBJ whole genome shotgun (WGS) entry which is preliminary data.</text>
</comment>
<accession>A0ABW5FVF6</accession>
<gene>
    <name evidence="1" type="ORF">ACFSXZ_21105</name>
</gene>
<evidence type="ECO:0000313" key="2">
    <source>
        <dbReference type="Proteomes" id="UP001597417"/>
    </source>
</evidence>
<organism evidence="1 2">
    <name type="scientific">Amycolatopsis pigmentata</name>
    <dbReference type="NCBI Taxonomy" id="450801"/>
    <lineage>
        <taxon>Bacteria</taxon>
        <taxon>Bacillati</taxon>
        <taxon>Actinomycetota</taxon>
        <taxon>Actinomycetes</taxon>
        <taxon>Pseudonocardiales</taxon>
        <taxon>Pseudonocardiaceae</taxon>
        <taxon>Amycolatopsis</taxon>
    </lineage>
</organism>
<dbReference type="InterPro" id="IPR021527">
    <property type="entry name" value="DUF2795"/>
</dbReference>
<dbReference type="Pfam" id="PF11387">
    <property type="entry name" value="DUF2795"/>
    <property type="match status" value="1"/>
</dbReference>
<dbReference type="Proteomes" id="UP001597417">
    <property type="component" value="Unassembled WGS sequence"/>
</dbReference>
<dbReference type="RefSeq" id="WP_378266834.1">
    <property type="nucleotide sequence ID" value="NZ_JBHUKR010000009.1"/>
</dbReference>
<protein>
    <submittedName>
        <fullName evidence="1">DUF2795 domain-containing protein</fullName>
    </submittedName>
</protein>
<keyword evidence="2" id="KW-1185">Reference proteome</keyword>